<evidence type="ECO:0000313" key="3">
    <source>
        <dbReference type="Proteomes" id="UP001077788"/>
    </source>
</evidence>
<dbReference type="Proteomes" id="UP001077788">
    <property type="component" value="Unassembled WGS sequence"/>
</dbReference>
<dbReference type="InterPro" id="IPR010131">
    <property type="entry name" value="MdtP/NodT-like"/>
</dbReference>
<reference evidence="2" key="1">
    <citation type="journal article" date="2021" name="Vet Sci">
        <title>O-Serogroups and Pathovirotypes of Escherichia coli Isolated from Post-Weaning Piglets Showing Diarrhoea and/or Oedema in South Korea.</title>
        <authorList>
            <person name="Byun J.W."/>
            <person name="Moon B.Y."/>
            <person name="Do K.H."/>
            <person name="Lee K."/>
            <person name="Lee H.Y."/>
            <person name="Kim W.I."/>
            <person name="So B."/>
            <person name="Lee W.K."/>
        </authorList>
    </citation>
    <scope>NUCLEOTIDE SEQUENCE</scope>
    <source>
        <strain evidence="2">84/14</strain>
    </source>
</reference>
<dbReference type="Pfam" id="PF02321">
    <property type="entry name" value="OEP"/>
    <property type="match status" value="1"/>
</dbReference>
<feature type="non-terminal residue" evidence="2">
    <location>
        <position position="82"/>
    </location>
</feature>
<reference evidence="2" key="2">
    <citation type="submission" date="2022-12" db="EMBL/GenBank/DDBJ databases">
        <authorList>
            <person name="Kardos G."/>
            <person name="Sarkozi R."/>
            <person name="Laczko L."/>
            <person name="Marton S."/>
            <person name="Makrai L."/>
            <person name="Banyai K."/>
            <person name="Fodor L."/>
        </authorList>
    </citation>
    <scope>NUCLEOTIDE SEQUENCE</scope>
    <source>
        <strain evidence="2">84/14</strain>
    </source>
</reference>
<dbReference type="AlphaFoldDB" id="A0A9Q4DJT4"/>
<dbReference type="RefSeq" id="WP_267992014.1">
    <property type="nucleotide sequence ID" value="NZ_JAPQFC010000432.1"/>
</dbReference>
<dbReference type="EMBL" id="JAPQFC010000432">
    <property type="protein sequence ID" value="MCY6524863.1"/>
    <property type="molecule type" value="Genomic_DNA"/>
</dbReference>
<protein>
    <submittedName>
        <fullName evidence="2">TolC family protein</fullName>
    </submittedName>
</protein>
<dbReference type="PANTHER" id="PTHR30203:SF32">
    <property type="entry name" value="CATION EFFLUX SYSTEM PROTEIN CUSC"/>
    <property type="match status" value="1"/>
</dbReference>
<comment type="similarity">
    <text evidence="1">Belongs to the outer membrane factor (OMF) (TC 1.B.17) family.</text>
</comment>
<organism evidence="2 3">
    <name type="scientific">Actinobacillus pleuropneumoniae</name>
    <name type="common">Haemophilus pleuropneumoniae</name>
    <dbReference type="NCBI Taxonomy" id="715"/>
    <lineage>
        <taxon>Bacteria</taxon>
        <taxon>Pseudomonadati</taxon>
        <taxon>Pseudomonadota</taxon>
        <taxon>Gammaproteobacteria</taxon>
        <taxon>Pasteurellales</taxon>
        <taxon>Pasteurellaceae</taxon>
        <taxon>Actinobacillus</taxon>
    </lineage>
</organism>
<proteinExistence type="inferred from homology"/>
<gene>
    <name evidence="2" type="ORF">OYG11_11680</name>
</gene>
<dbReference type="GO" id="GO:0015562">
    <property type="term" value="F:efflux transmembrane transporter activity"/>
    <property type="evidence" value="ECO:0007669"/>
    <property type="project" value="InterPro"/>
</dbReference>
<dbReference type="PANTHER" id="PTHR30203">
    <property type="entry name" value="OUTER MEMBRANE CATION EFFLUX PROTEIN"/>
    <property type="match status" value="1"/>
</dbReference>
<name>A0A9Q4DJT4_ACTPL</name>
<dbReference type="Gene3D" id="1.20.1600.10">
    <property type="entry name" value="Outer membrane efflux proteins (OEP)"/>
    <property type="match status" value="1"/>
</dbReference>
<dbReference type="InterPro" id="IPR003423">
    <property type="entry name" value="OMP_efflux"/>
</dbReference>
<comment type="caution">
    <text evidence="2">The sequence shown here is derived from an EMBL/GenBank/DDBJ whole genome shotgun (WGS) entry which is preliminary data.</text>
</comment>
<dbReference type="SUPFAM" id="SSF56954">
    <property type="entry name" value="Outer membrane efflux proteins (OEP)"/>
    <property type="match status" value="1"/>
</dbReference>
<accession>A0A9Q4DJT4</accession>
<evidence type="ECO:0000256" key="1">
    <source>
        <dbReference type="ARBA" id="ARBA00007613"/>
    </source>
</evidence>
<evidence type="ECO:0000313" key="2">
    <source>
        <dbReference type="EMBL" id="MCY6524863.1"/>
    </source>
</evidence>
<feature type="non-terminal residue" evidence="2">
    <location>
        <position position="1"/>
    </location>
</feature>
<sequence length="82" mass="9138">VNIPIFNGGINQANLDLSKLQRDSNVARYEQAIQTAFREVADALAARGTYDDQIAAQARLVEAYADAYRLSLLRFRSGLDTY</sequence>